<gene>
    <name evidence="3" type="ORF">F4562_000283</name>
</gene>
<sequence length="160" mass="17474">MKRQVSYRWRLCEVMAAHGMFTISDLVPLLVERGIDLSVSQIHRLATGVPERLSLPVLAALCDIFTCTPTDLIATKAENAVVRKTATDDGSVNLNAQRPPARRPAPDAVPAVAARHPQPDHRTRSPADGGQIRYLALPPPTPAVRRKETDHREANPAGPR</sequence>
<dbReference type="InterPro" id="IPR001387">
    <property type="entry name" value="Cro/C1-type_HTH"/>
</dbReference>
<dbReference type="Proteomes" id="UP000540685">
    <property type="component" value="Unassembled WGS sequence"/>
</dbReference>
<name>A0A7W9IBJ1_9ACTN</name>
<accession>A0A7W9IBJ1</accession>
<evidence type="ECO:0000256" key="1">
    <source>
        <dbReference type="SAM" id="MobiDB-lite"/>
    </source>
</evidence>
<dbReference type="InterPro" id="IPR010982">
    <property type="entry name" value="Lambda_DNA-bd_dom_sf"/>
</dbReference>
<dbReference type="Pfam" id="PF13443">
    <property type="entry name" value="HTH_26"/>
    <property type="match status" value="1"/>
</dbReference>
<evidence type="ECO:0000313" key="4">
    <source>
        <dbReference type="Proteomes" id="UP000540685"/>
    </source>
</evidence>
<evidence type="ECO:0000259" key="2">
    <source>
        <dbReference type="Pfam" id="PF13443"/>
    </source>
</evidence>
<keyword evidence="3" id="KW-0238">DNA-binding</keyword>
<feature type="compositionally biased region" description="Basic and acidic residues" evidence="1">
    <location>
        <begin position="145"/>
        <end position="154"/>
    </location>
</feature>
<dbReference type="EMBL" id="JACHMP010000001">
    <property type="protein sequence ID" value="MBB5817221.1"/>
    <property type="molecule type" value="Genomic_DNA"/>
</dbReference>
<reference evidence="3 4" key="1">
    <citation type="submission" date="2020-08" db="EMBL/GenBank/DDBJ databases">
        <title>Sequencing the genomes of 1000 actinobacteria strains.</title>
        <authorList>
            <person name="Klenk H.-P."/>
        </authorList>
    </citation>
    <scope>NUCLEOTIDE SEQUENCE [LARGE SCALE GENOMIC DNA]</scope>
    <source>
        <strain evidence="3 4">DSM 46887</strain>
    </source>
</reference>
<proteinExistence type="predicted"/>
<comment type="caution">
    <text evidence="3">The sequence shown here is derived from an EMBL/GenBank/DDBJ whole genome shotgun (WGS) entry which is preliminary data.</text>
</comment>
<dbReference type="RefSeq" id="WP_221207691.1">
    <property type="nucleotide sequence ID" value="NZ_JACHMP010000001.1"/>
</dbReference>
<feature type="domain" description="HTH cro/C1-type" evidence="2">
    <location>
        <begin position="10"/>
        <end position="77"/>
    </location>
</feature>
<dbReference type="GO" id="GO:0003677">
    <property type="term" value="F:DNA binding"/>
    <property type="evidence" value="ECO:0007669"/>
    <property type="project" value="UniProtKB-KW"/>
</dbReference>
<organism evidence="3 4">
    <name type="scientific">Streptosporangium becharense</name>
    <dbReference type="NCBI Taxonomy" id="1816182"/>
    <lineage>
        <taxon>Bacteria</taxon>
        <taxon>Bacillati</taxon>
        <taxon>Actinomycetota</taxon>
        <taxon>Actinomycetes</taxon>
        <taxon>Streptosporangiales</taxon>
        <taxon>Streptosporangiaceae</taxon>
        <taxon>Streptosporangium</taxon>
    </lineage>
</organism>
<dbReference type="AlphaFoldDB" id="A0A7W9IBJ1"/>
<keyword evidence="4" id="KW-1185">Reference proteome</keyword>
<protein>
    <submittedName>
        <fullName evidence="3">DNA-binding Xre family transcriptional regulator</fullName>
    </submittedName>
</protein>
<evidence type="ECO:0000313" key="3">
    <source>
        <dbReference type="EMBL" id="MBB5817221.1"/>
    </source>
</evidence>
<dbReference type="Gene3D" id="1.10.260.40">
    <property type="entry name" value="lambda repressor-like DNA-binding domains"/>
    <property type="match status" value="1"/>
</dbReference>
<feature type="region of interest" description="Disordered" evidence="1">
    <location>
        <begin position="87"/>
        <end position="160"/>
    </location>
</feature>
<feature type="compositionally biased region" description="Low complexity" evidence="1">
    <location>
        <begin position="106"/>
        <end position="116"/>
    </location>
</feature>